<dbReference type="AlphaFoldDB" id="A0A0F9GGS7"/>
<name>A0A0F9GGS7_9ZZZZ</name>
<protein>
    <submittedName>
        <fullName evidence="1">Uncharacterized protein</fullName>
    </submittedName>
</protein>
<gene>
    <name evidence="1" type="ORF">LCGC14_1829370</name>
</gene>
<comment type="caution">
    <text evidence="1">The sequence shown here is derived from an EMBL/GenBank/DDBJ whole genome shotgun (WGS) entry which is preliminary data.</text>
</comment>
<dbReference type="EMBL" id="LAZR01018041">
    <property type="protein sequence ID" value="KKL97943.1"/>
    <property type="molecule type" value="Genomic_DNA"/>
</dbReference>
<evidence type="ECO:0000313" key="1">
    <source>
        <dbReference type="EMBL" id="KKL97943.1"/>
    </source>
</evidence>
<sequence length="219" mass="23464">MSTNKPMTAEVETALQQPDVRLVLIGRFDIISDPLKAWTGPGTFLPTGSGDGALDGETFVGLAPYVAISGITENQGIGGPVTLTISGEDLDEPLLRQIVRDKRQWRGQPAYLWWGLLNTADGYSVIADPVRMKSGIMVNMVTNRGKGAATVSITIDEDLGNAKSAPYRWIDHVLTYSTDTFSSYVVELANKPNGFGIPYGMATPAGGGGSRVTIQTMLR</sequence>
<organism evidence="1">
    <name type="scientific">marine sediment metagenome</name>
    <dbReference type="NCBI Taxonomy" id="412755"/>
    <lineage>
        <taxon>unclassified sequences</taxon>
        <taxon>metagenomes</taxon>
        <taxon>ecological metagenomes</taxon>
    </lineage>
</organism>
<accession>A0A0F9GGS7</accession>
<proteinExistence type="predicted"/>
<reference evidence="1" key="1">
    <citation type="journal article" date="2015" name="Nature">
        <title>Complex archaea that bridge the gap between prokaryotes and eukaryotes.</title>
        <authorList>
            <person name="Spang A."/>
            <person name="Saw J.H."/>
            <person name="Jorgensen S.L."/>
            <person name="Zaremba-Niedzwiedzka K."/>
            <person name="Martijn J."/>
            <person name="Lind A.E."/>
            <person name="van Eijk R."/>
            <person name="Schleper C."/>
            <person name="Guy L."/>
            <person name="Ettema T.J."/>
        </authorList>
    </citation>
    <scope>NUCLEOTIDE SEQUENCE</scope>
</reference>